<accession>A0A4V3QY31</accession>
<keyword evidence="1" id="KW-0472">Membrane</keyword>
<evidence type="ECO:0000313" key="3">
    <source>
        <dbReference type="Proteomes" id="UP000306147"/>
    </source>
</evidence>
<dbReference type="RefSeq" id="WP_135965747.1">
    <property type="nucleotide sequence ID" value="NZ_SRXT01000010.1"/>
</dbReference>
<gene>
    <name evidence="2" type="primary">gspH</name>
    <name evidence="2" type="ORF">E5A73_20620</name>
</gene>
<name>A0A4V3QY31_9SPHN</name>
<dbReference type="InterPro" id="IPR045584">
    <property type="entry name" value="Pilin-like"/>
</dbReference>
<evidence type="ECO:0000313" key="2">
    <source>
        <dbReference type="EMBL" id="TGX48712.1"/>
    </source>
</evidence>
<keyword evidence="3" id="KW-1185">Reference proteome</keyword>
<dbReference type="EMBL" id="SRXT01000010">
    <property type="protein sequence ID" value="TGX48712.1"/>
    <property type="molecule type" value="Genomic_DNA"/>
</dbReference>
<feature type="transmembrane region" description="Helical" evidence="1">
    <location>
        <begin position="34"/>
        <end position="61"/>
    </location>
</feature>
<dbReference type="Pfam" id="PF07963">
    <property type="entry name" value="N_methyl"/>
    <property type="match status" value="1"/>
</dbReference>
<dbReference type="SUPFAM" id="SSF54523">
    <property type="entry name" value="Pili subunits"/>
    <property type="match status" value="1"/>
</dbReference>
<dbReference type="Proteomes" id="UP000306147">
    <property type="component" value="Unassembled WGS sequence"/>
</dbReference>
<dbReference type="Gene3D" id="3.30.700.10">
    <property type="entry name" value="Glycoprotein, Type 4 Pilin"/>
    <property type="match status" value="1"/>
</dbReference>
<keyword evidence="1" id="KW-1133">Transmembrane helix</keyword>
<dbReference type="AlphaFoldDB" id="A0A4V3QY31"/>
<comment type="caution">
    <text evidence="2">The sequence shown here is derived from an EMBL/GenBank/DDBJ whole genome shotgun (WGS) entry which is preliminary data.</text>
</comment>
<reference evidence="2 3" key="1">
    <citation type="submission" date="2019-04" db="EMBL/GenBank/DDBJ databases">
        <title>Sphingomonas psychrotolerans sp. nov., isolated from soil in the Tianshan Mountains, Xinjiang, China.</title>
        <authorList>
            <person name="Luo Y."/>
            <person name="Sheng H."/>
        </authorList>
    </citation>
    <scope>NUCLEOTIDE SEQUENCE [LARGE SCALE GENOMIC DNA]</scope>
    <source>
        <strain evidence="2 3">ZFGT-11</strain>
    </source>
</reference>
<sequence>MARSTSIRWAPTDSLAGPARPAMSAIIELRRRGIGAATCGFTLVEVLVILAILSLMAGIVFPSVEKTMRRQSFVDSARRVELGLRSARAIAVARGTAIRFLTARDGHGFSYGGHDDRLPETVTVALPERGIRFFADGSAIGGDVEVSDGRFRQRLSVNEALGTVARAQ</sequence>
<evidence type="ECO:0000256" key="1">
    <source>
        <dbReference type="SAM" id="Phobius"/>
    </source>
</evidence>
<organism evidence="2 3">
    <name type="scientific">Sphingomonas gei</name>
    <dbReference type="NCBI Taxonomy" id="1395960"/>
    <lineage>
        <taxon>Bacteria</taxon>
        <taxon>Pseudomonadati</taxon>
        <taxon>Pseudomonadota</taxon>
        <taxon>Alphaproteobacteria</taxon>
        <taxon>Sphingomonadales</taxon>
        <taxon>Sphingomonadaceae</taxon>
        <taxon>Sphingomonas</taxon>
    </lineage>
</organism>
<dbReference type="InterPro" id="IPR012902">
    <property type="entry name" value="N_methyl_site"/>
</dbReference>
<proteinExistence type="predicted"/>
<keyword evidence="1" id="KW-0812">Transmembrane</keyword>
<dbReference type="OrthoDB" id="8481584at2"/>
<protein>
    <submittedName>
        <fullName evidence="2">Type II secretion system protein GspH</fullName>
    </submittedName>
</protein>